<dbReference type="AlphaFoldDB" id="A0A3A8AD89"/>
<name>A0A3A8AD89_9HYPH</name>
<keyword evidence="2" id="KW-1185">Reference proteome</keyword>
<comment type="caution">
    <text evidence="1">The sequence shown here is derived from an EMBL/GenBank/DDBJ whole genome shotgun (WGS) entry which is preliminary data.</text>
</comment>
<dbReference type="OrthoDB" id="8116728at2"/>
<evidence type="ECO:0000313" key="1">
    <source>
        <dbReference type="EMBL" id="RKF08287.1"/>
    </source>
</evidence>
<dbReference type="RefSeq" id="WP_109768092.1">
    <property type="nucleotide sequence ID" value="NZ_CP159474.1"/>
</dbReference>
<evidence type="ECO:0000313" key="2">
    <source>
        <dbReference type="Proteomes" id="UP000246132"/>
    </source>
</evidence>
<protein>
    <submittedName>
        <fullName evidence="1">Uncharacterized protein</fullName>
    </submittedName>
</protein>
<accession>A0A3A8AD89</accession>
<organism evidence="1 2">
    <name type="scientific">Oceaniradius stylonematis</name>
    <dbReference type="NCBI Taxonomy" id="2184161"/>
    <lineage>
        <taxon>Bacteria</taxon>
        <taxon>Pseudomonadati</taxon>
        <taxon>Pseudomonadota</taxon>
        <taxon>Alphaproteobacteria</taxon>
        <taxon>Hyphomicrobiales</taxon>
        <taxon>Ahrensiaceae</taxon>
        <taxon>Oceaniradius</taxon>
    </lineage>
</organism>
<sequence>MTARTNKALDLARIMIKQAKLLKGAGLIAEATDLAKRAIAINTLGHESMRMQVQPVRIADRRR</sequence>
<gene>
    <name evidence="1" type="ORF">DEM25_003095</name>
</gene>
<dbReference type="Proteomes" id="UP000246132">
    <property type="component" value="Unassembled WGS sequence"/>
</dbReference>
<proteinExistence type="predicted"/>
<reference evidence="1 2" key="1">
    <citation type="journal article" date="2018" name="Int. J. Syst. Bacteriol.">
        <title>Oceaniradius stylonemae gen. nov., sp. nov., isolated from a red alga, Stylonema cornu-cervi.</title>
        <authorList>
            <person name="Jeong S."/>
        </authorList>
    </citation>
    <scope>NUCLEOTIDE SEQUENCE [LARGE SCALE GENOMIC DNA]</scope>
    <source>
        <strain evidence="1 2">StC1</strain>
    </source>
</reference>
<dbReference type="EMBL" id="QFWV02000002">
    <property type="protein sequence ID" value="RKF08287.1"/>
    <property type="molecule type" value="Genomic_DNA"/>
</dbReference>